<feature type="transmembrane region" description="Helical" evidence="13">
    <location>
        <begin position="19"/>
        <end position="41"/>
    </location>
</feature>
<evidence type="ECO:0000256" key="12">
    <source>
        <dbReference type="ARBA" id="ARBA00023136"/>
    </source>
</evidence>
<keyword evidence="16" id="KW-1185">Reference proteome</keyword>
<evidence type="ECO:0000256" key="2">
    <source>
        <dbReference type="ARBA" id="ARBA00004141"/>
    </source>
</evidence>
<evidence type="ECO:0000256" key="9">
    <source>
        <dbReference type="ARBA" id="ARBA00022840"/>
    </source>
</evidence>
<evidence type="ECO:0000256" key="8">
    <source>
        <dbReference type="ARBA" id="ARBA00022777"/>
    </source>
</evidence>
<dbReference type="GO" id="GO:0005886">
    <property type="term" value="C:plasma membrane"/>
    <property type="evidence" value="ECO:0007669"/>
    <property type="project" value="TreeGrafter"/>
</dbReference>
<keyword evidence="11" id="KW-0902">Two-component regulatory system</keyword>
<reference evidence="15" key="2">
    <citation type="submission" date="2020-09" db="EMBL/GenBank/DDBJ databases">
        <authorList>
            <person name="Sun Q."/>
            <person name="Zhou Y."/>
        </authorList>
    </citation>
    <scope>NUCLEOTIDE SEQUENCE</scope>
    <source>
        <strain evidence="15">CGMCC 1.15758</strain>
    </source>
</reference>
<keyword evidence="8 15" id="KW-0418">Kinase</keyword>
<keyword evidence="6 13" id="KW-0812">Transmembrane</keyword>
<dbReference type="PANTHER" id="PTHR45436">
    <property type="entry name" value="SENSOR HISTIDINE KINASE YKOH"/>
    <property type="match status" value="1"/>
</dbReference>
<dbReference type="GO" id="GO:0000155">
    <property type="term" value="F:phosphorelay sensor kinase activity"/>
    <property type="evidence" value="ECO:0007669"/>
    <property type="project" value="InterPro"/>
</dbReference>
<keyword evidence="4" id="KW-0597">Phosphoprotein</keyword>
<evidence type="ECO:0000313" key="15">
    <source>
        <dbReference type="EMBL" id="GGG04174.1"/>
    </source>
</evidence>
<dbReference type="SMART" id="SM00388">
    <property type="entry name" value="HisKA"/>
    <property type="match status" value="1"/>
</dbReference>
<dbReference type="InterPro" id="IPR036097">
    <property type="entry name" value="HisK_dim/P_sf"/>
</dbReference>
<dbReference type="InterPro" id="IPR004358">
    <property type="entry name" value="Sig_transdc_His_kin-like_C"/>
</dbReference>
<dbReference type="InterPro" id="IPR050428">
    <property type="entry name" value="TCS_sensor_his_kinase"/>
</dbReference>
<comment type="catalytic activity">
    <reaction evidence="1">
        <text>ATP + protein L-histidine = ADP + protein N-phospho-L-histidine.</text>
        <dbReference type="EC" id="2.7.13.3"/>
    </reaction>
</comment>
<keyword evidence="7" id="KW-0547">Nucleotide-binding</keyword>
<feature type="transmembrane region" description="Helical" evidence="13">
    <location>
        <begin position="193"/>
        <end position="216"/>
    </location>
</feature>
<evidence type="ECO:0000256" key="13">
    <source>
        <dbReference type="SAM" id="Phobius"/>
    </source>
</evidence>
<dbReference type="CDD" id="cd00082">
    <property type="entry name" value="HisKA"/>
    <property type="match status" value="1"/>
</dbReference>
<evidence type="ECO:0000256" key="5">
    <source>
        <dbReference type="ARBA" id="ARBA00022679"/>
    </source>
</evidence>
<evidence type="ECO:0000256" key="6">
    <source>
        <dbReference type="ARBA" id="ARBA00022692"/>
    </source>
</evidence>
<keyword evidence="5" id="KW-0808">Transferase</keyword>
<keyword evidence="12 13" id="KW-0472">Membrane</keyword>
<dbReference type="PANTHER" id="PTHR45436:SF14">
    <property type="entry name" value="SENSOR PROTEIN QSEC"/>
    <property type="match status" value="1"/>
</dbReference>
<evidence type="ECO:0000259" key="14">
    <source>
        <dbReference type="PROSITE" id="PS50109"/>
    </source>
</evidence>
<dbReference type="InterPro" id="IPR003661">
    <property type="entry name" value="HisK_dim/P_dom"/>
</dbReference>
<dbReference type="InterPro" id="IPR036890">
    <property type="entry name" value="HATPase_C_sf"/>
</dbReference>
<dbReference type="Gene3D" id="3.30.565.10">
    <property type="entry name" value="Histidine kinase-like ATPase, C-terminal domain"/>
    <property type="match status" value="1"/>
</dbReference>
<feature type="domain" description="Histidine kinase" evidence="14">
    <location>
        <begin position="273"/>
        <end position="487"/>
    </location>
</feature>
<dbReference type="SUPFAM" id="SSF55874">
    <property type="entry name" value="ATPase domain of HSP90 chaperone/DNA topoisomerase II/histidine kinase"/>
    <property type="match status" value="1"/>
</dbReference>
<dbReference type="Gene3D" id="1.10.287.130">
    <property type="match status" value="1"/>
</dbReference>
<keyword evidence="9" id="KW-0067">ATP-binding</keyword>
<evidence type="ECO:0000256" key="1">
    <source>
        <dbReference type="ARBA" id="ARBA00000085"/>
    </source>
</evidence>
<evidence type="ECO:0000256" key="10">
    <source>
        <dbReference type="ARBA" id="ARBA00022989"/>
    </source>
</evidence>
<reference evidence="15" key="1">
    <citation type="journal article" date="2014" name="Int. J. Syst. Evol. Microbiol.">
        <title>Complete genome sequence of Corynebacterium casei LMG S-19264T (=DSM 44701T), isolated from a smear-ripened cheese.</title>
        <authorList>
            <consortium name="US DOE Joint Genome Institute (JGI-PGF)"/>
            <person name="Walter F."/>
            <person name="Albersmeier A."/>
            <person name="Kalinowski J."/>
            <person name="Ruckert C."/>
        </authorList>
    </citation>
    <scope>NUCLEOTIDE SEQUENCE</scope>
    <source>
        <strain evidence="15">CGMCC 1.15758</strain>
    </source>
</reference>
<dbReference type="Proteomes" id="UP000636949">
    <property type="component" value="Unassembled WGS sequence"/>
</dbReference>
<dbReference type="SUPFAM" id="SSF47384">
    <property type="entry name" value="Homodimeric domain of signal transducing histidine kinase"/>
    <property type="match status" value="1"/>
</dbReference>
<evidence type="ECO:0000256" key="7">
    <source>
        <dbReference type="ARBA" id="ARBA00022741"/>
    </source>
</evidence>
<proteinExistence type="predicted"/>
<evidence type="ECO:0000256" key="4">
    <source>
        <dbReference type="ARBA" id="ARBA00022553"/>
    </source>
</evidence>
<dbReference type="PROSITE" id="PS51257">
    <property type="entry name" value="PROKAR_LIPOPROTEIN"/>
    <property type="match status" value="1"/>
</dbReference>
<comment type="caution">
    <text evidence="15">The sequence shown here is derived from an EMBL/GenBank/DDBJ whole genome shotgun (WGS) entry which is preliminary data.</text>
</comment>
<dbReference type="AlphaFoldDB" id="A0A8J2Z5Z8"/>
<sequence>MERANYFTFLNNRLSIQKFLSICLILLISCSIFILGVFNYYQMRQQNEDLFKMQMVNSANAIDALLSAAITDSSKRQLSDLLESNSLTTLENIAGNLKPKIAQFDNVYKDSFAFQVYDRRSGNLILHSTGSPDVSTFQKTELDSFQTVKLKTSQGSQLWNMFSINSRYQPYRIVVLVSSDFKHQMFLNLFRSALWDLITLYIFLLLSIFIVVQLALRPLSDIRRAIAVKDPRKLEPIAVKTAPPEVIPLLNQLNILFQKFSKVLEREKRFAGDAAHELKTPLAALKTQAEVALNLDDMVEIKKRIANIISGADRYFYIIDQLLTLSRLEPQQDLPDKKNVNLNNIAENQLAELALLALQKNIELEFLPSKSAAVVYASETLINILFRNLIDNAIRYTLDGGKVILYSYVAKSEVLFEFVDNGIGIAEDKQKRIFDRFYREAGTGQAGSGLGLSIVKEIVRLHDGQIAARTSDGGQGLTIVLQFPISKTIVSS</sequence>
<evidence type="ECO:0000256" key="11">
    <source>
        <dbReference type="ARBA" id="ARBA00023012"/>
    </source>
</evidence>
<accession>A0A8J2Z5Z8</accession>
<dbReference type="Pfam" id="PF00512">
    <property type="entry name" value="HisKA"/>
    <property type="match status" value="1"/>
</dbReference>
<keyword evidence="10 13" id="KW-1133">Transmembrane helix</keyword>
<protein>
    <recommendedName>
        <fullName evidence="3">histidine kinase</fullName>
        <ecNumber evidence="3">2.7.13.3</ecNumber>
    </recommendedName>
</protein>
<dbReference type="CDD" id="cd00075">
    <property type="entry name" value="HATPase"/>
    <property type="match status" value="1"/>
</dbReference>
<dbReference type="GO" id="GO:0005524">
    <property type="term" value="F:ATP binding"/>
    <property type="evidence" value="ECO:0007669"/>
    <property type="project" value="UniProtKB-KW"/>
</dbReference>
<comment type="subcellular location">
    <subcellularLocation>
        <location evidence="2">Membrane</location>
        <topology evidence="2">Multi-pass membrane protein</topology>
    </subcellularLocation>
</comment>
<dbReference type="EC" id="2.7.13.3" evidence="3"/>
<evidence type="ECO:0000256" key="3">
    <source>
        <dbReference type="ARBA" id="ARBA00012438"/>
    </source>
</evidence>
<dbReference type="Pfam" id="PF02518">
    <property type="entry name" value="HATPase_c"/>
    <property type="match status" value="1"/>
</dbReference>
<evidence type="ECO:0000313" key="16">
    <source>
        <dbReference type="Proteomes" id="UP000636949"/>
    </source>
</evidence>
<dbReference type="InterPro" id="IPR003594">
    <property type="entry name" value="HATPase_dom"/>
</dbReference>
<gene>
    <name evidence="15" type="primary">qseC</name>
    <name evidence="15" type="ORF">GCM10010995_22090</name>
</gene>
<dbReference type="PRINTS" id="PR00344">
    <property type="entry name" value="BCTRLSENSOR"/>
</dbReference>
<organism evidence="15 16">
    <name type="scientific">Cysteiniphilum litorale</name>
    <dbReference type="NCBI Taxonomy" id="2056700"/>
    <lineage>
        <taxon>Bacteria</taxon>
        <taxon>Pseudomonadati</taxon>
        <taxon>Pseudomonadota</taxon>
        <taxon>Gammaproteobacteria</taxon>
        <taxon>Thiotrichales</taxon>
        <taxon>Fastidiosibacteraceae</taxon>
        <taxon>Cysteiniphilum</taxon>
    </lineage>
</organism>
<name>A0A8J2Z5Z8_9GAMM</name>
<dbReference type="RefSeq" id="WP_117003530.1">
    <property type="nucleotide sequence ID" value="NZ_BMJS01000030.1"/>
</dbReference>
<dbReference type="SMART" id="SM00387">
    <property type="entry name" value="HATPase_c"/>
    <property type="match status" value="1"/>
</dbReference>
<dbReference type="InterPro" id="IPR005467">
    <property type="entry name" value="His_kinase_dom"/>
</dbReference>
<dbReference type="PROSITE" id="PS50109">
    <property type="entry name" value="HIS_KIN"/>
    <property type="match status" value="1"/>
</dbReference>
<dbReference type="EMBL" id="BMJS01000030">
    <property type="protein sequence ID" value="GGG04174.1"/>
    <property type="molecule type" value="Genomic_DNA"/>
</dbReference>